<organism evidence="2 3">
    <name type="scientific">Ascaris lumbricoides</name>
    <name type="common">Giant roundworm</name>
    <dbReference type="NCBI Taxonomy" id="6252"/>
    <lineage>
        <taxon>Eukaryota</taxon>
        <taxon>Metazoa</taxon>
        <taxon>Ecdysozoa</taxon>
        <taxon>Nematoda</taxon>
        <taxon>Chromadorea</taxon>
        <taxon>Rhabditida</taxon>
        <taxon>Spirurina</taxon>
        <taxon>Ascaridomorpha</taxon>
        <taxon>Ascaridoidea</taxon>
        <taxon>Ascarididae</taxon>
        <taxon>Ascaris</taxon>
    </lineage>
</organism>
<evidence type="ECO:0000313" key="2">
    <source>
        <dbReference type="Proteomes" id="UP000036681"/>
    </source>
</evidence>
<feature type="region of interest" description="Disordered" evidence="1">
    <location>
        <begin position="1"/>
        <end position="21"/>
    </location>
</feature>
<dbReference type="AlphaFoldDB" id="A0A0M3IET2"/>
<sequence>MIGKALPGRESNPGLARDRRGYSPLYYRGHIWVKMSSLQETLHIKITVKADRTNSHSPAGNRTRVSHVTGADTHHYTTEDTSGSKCQVSKKLYI</sequence>
<feature type="region of interest" description="Disordered" evidence="1">
    <location>
        <begin position="53"/>
        <end position="82"/>
    </location>
</feature>
<keyword evidence="2" id="KW-1185">Reference proteome</keyword>
<accession>A0A0M3IET2</accession>
<evidence type="ECO:0000313" key="3">
    <source>
        <dbReference type="WBParaSite" id="ALUE_0001664201-mRNA-1"/>
    </source>
</evidence>
<evidence type="ECO:0000256" key="1">
    <source>
        <dbReference type="SAM" id="MobiDB-lite"/>
    </source>
</evidence>
<dbReference type="WBParaSite" id="ALUE_0001664201-mRNA-1">
    <property type="protein sequence ID" value="ALUE_0001664201-mRNA-1"/>
    <property type="gene ID" value="ALUE_0001664201"/>
</dbReference>
<proteinExistence type="predicted"/>
<dbReference type="Proteomes" id="UP000036681">
    <property type="component" value="Unplaced"/>
</dbReference>
<protein>
    <submittedName>
        <fullName evidence="3">Uncharacterized protein</fullName>
    </submittedName>
</protein>
<reference evidence="3" key="1">
    <citation type="submission" date="2017-02" db="UniProtKB">
        <authorList>
            <consortium name="WormBaseParasite"/>
        </authorList>
    </citation>
    <scope>IDENTIFICATION</scope>
</reference>
<name>A0A0M3IET2_ASCLU</name>